<evidence type="ECO:0000256" key="5">
    <source>
        <dbReference type="SAM" id="MobiDB-lite"/>
    </source>
</evidence>
<dbReference type="SMART" id="SM00320">
    <property type="entry name" value="WD40"/>
    <property type="match status" value="5"/>
</dbReference>
<evidence type="ECO:0000256" key="1">
    <source>
        <dbReference type="ARBA" id="ARBA00007625"/>
    </source>
</evidence>
<dbReference type="InterPro" id="IPR019775">
    <property type="entry name" value="WD40_repeat_CS"/>
</dbReference>
<evidence type="ECO:0000256" key="4">
    <source>
        <dbReference type="PROSITE-ProRule" id="PRU00221"/>
    </source>
</evidence>
<feature type="compositionally biased region" description="Acidic residues" evidence="5">
    <location>
        <begin position="282"/>
        <end position="292"/>
    </location>
</feature>
<accession>A0A2T7PN98</accession>
<protein>
    <submittedName>
        <fullName evidence="6">Uncharacterized protein</fullName>
    </submittedName>
</protein>
<proteinExistence type="inferred from homology"/>
<evidence type="ECO:0000256" key="3">
    <source>
        <dbReference type="ARBA" id="ARBA00022737"/>
    </source>
</evidence>
<feature type="repeat" description="WD" evidence="4">
    <location>
        <begin position="42"/>
        <end position="82"/>
    </location>
</feature>
<comment type="caution">
    <text evidence="6">The sequence shown here is derived from an EMBL/GenBank/DDBJ whole genome shotgun (WGS) entry which is preliminary data.</text>
</comment>
<organism evidence="6 7">
    <name type="scientific">Pomacea canaliculata</name>
    <name type="common">Golden apple snail</name>
    <dbReference type="NCBI Taxonomy" id="400727"/>
    <lineage>
        <taxon>Eukaryota</taxon>
        <taxon>Metazoa</taxon>
        <taxon>Spiralia</taxon>
        <taxon>Lophotrochozoa</taxon>
        <taxon>Mollusca</taxon>
        <taxon>Gastropoda</taxon>
        <taxon>Caenogastropoda</taxon>
        <taxon>Architaenioglossa</taxon>
        <taxon>Ampullarioidea</taxon>
        <taxon>Ampullariidae</taxon>
        <taxon>Pomacea</taxon>
    </lineage>
</organism>
<reference evidence="6 7" key="1">
    <citation type="submission" date="2018-04" db="EMBL/GenBank/DDBJ databases">
        <title>The genome of golden apple snail Pomacea canaliculata provides insight into stress tolerance and invasive adaptation.</title>
        <authorList>
            <person name="Liu C."/>
            <person name="Liu B."/>
            <person name="Ren Y."/>
            <person name="Zhang Y."/>
            <person name="Wang H."/>
            <person name="Li S."/>
            <person name="Jiang F."/>
            <person name="Yin L."/>
            <person name="Zhang G."/>
            <person name="Qian W."/>
            <person name="Fan W."/>
        </authorList>
    </citation>
    <scope>NUCLEOTIDE SEQUENCE [LARGE SCALE GENOMIC DNA]</scope>
    <source>
        <strain evidence="6">SZHN2017</strain>
        <tissue evidence="6">Muscle</tissue>
    </source>
</reference>
<keyword evidence="2 4" id="KW-0853">WD repeat</keyword>
<dbReference type="InterPro" id="IPR015943">
    <property type="entry name" value="WD40/YVTN_repeat-like_dom_sf"/>
</dbReference>
<dbReference type="PANTHER" id="PTHR44019:SF20">
    <property type="entry name" value="WD REPEAT-CONTAINING PROTEIN 55"/>
    <property type="match status" value="1"/>
</dbReference>
<dbReference type="SUPFAM" id="SSF50978">
    <property type="entry name" value="WD40 repeat-like"/>
    <property type="match status" value="1"/>
</dbReference>
<comment type="similarity">
    <text evidence="1">Belongs to the WD repeat WDR55 family.</text>
</comment>
<evidence type="ECO:0000313" key="7">
    <source>
        <dbReference type="Proteomes" id="UP000245119"/>
    </source>
</evidence>
<dbReference type="STRING" id="400727.A0A2T7PN98"/>
<dbReference type="EMBL" id="PZQS01000003">
    <property type="protein sequence ID" value="PVD34894.1"/>
    <property type="molecule type" value="Genomic_DNA"/>
</dbReference>
<feature type="region of interest" description="Disordered" evidence="5">
    <location>
        <begin position="279"/>
        <end position="306"/>
    </location>
</feature>
<sequence length="306" mass="33869">MASQGDTSEEPEVPNKIECEDLVTTLACHPFQDLVAAGFIDGNIHLSAVYSLLVTGERFVATGDDDGVLKLWDMRTKTASMTLKECEEFISDMVIDQQHKILVASSGEGTLTAFNIRRKRMDLQSELFDSEFLTIYFYFMQDEQKVLCGSGDGTLNIFNWGQWGNISDRYPGHPMSIDSIQPITQDIVCTGSFDGKIRAVHILPNRFLGVVGEHEELPIEALSLTHDGQYLVSCSHDQCVKFWYVGDLKDIKVDTSKKAKSSVKRKPIGKAAKKNDFFAGLVDDEPEGDGAVDSDSCNDSSDDDSD</sequence>
<dbReference type="AlphaFoldDB" id="A0A2T7PN98"/>
<dbReference type="InterPro" id="IPR001680">
    <property type="entry name" value="WD40_rpt"/>
</dbReference>
<dbReference type="OrthoDB" id="2288928at2759"/>
<evidence type="ECO:0000256" key="2">
    <source>
        <dbReference type="ARBA" id="ARBA00022574"/>
    </source>
</evidence>
<dbReference type="PROSITE" id="PS00678">
    <property type="entry name" value="WD_REPEATS_1"/>
    <property type="match status" value="1"/>
</dbReference>
<dbReference type="Pfam" id="PF24796">
    <property type="entry name" value="WDR55"/>
    <property type="match status" value="1"/>
</dbReference>
<dbReference type="Gene3D" id="2.130.10.10">
    <property type="entry name" value="YVTN repeat-like/Quinoprotein amine dehydrogenase"/>
    <property type="match status" value="1"/>
</dbReference>
<dbReference type="PANTHER" id="PTHR44019">
    <property type="entry name" value="WD REPEAT-CONTAINING PROTEIN 55"/>
    <property type="match status" value="1"/>
</dbReference>
<gene>
    <name evidence="6" type="ORF">C0Q70_06175</name>
</gene>
<dbReference type="InterPro" id="IPR050505">
    <property type="entry name" value="WDR55/POC1"/>
</dbReference>
<keyword evidence="3" id="KW-0677">Repeat</keyword>
<dbReference type="PROSITE" id="PS50082">
    <property type="entry name" value="WD_REPEATS_2"/>
    <property type="match status" value="1"/>
</dbReference>
<dbReference type="InterPro" id="IPR036322">
    <property type="entry name" value="WD40_repeat_dom_sf"/>
</dbReference>
<name>A0A2T7PN98_POMCA</name>
<keyword evidence="7" id="KW-1185">Reference proteome</keyword>
<evidence type="ECO:0000313" key="6">
    <source>
        <dbReference type="EMBL" id="PVD34894.1"/>
    </source>
</evidence>
<dbReference type="Proteomes" id="UP000245119">
    <property type="component" value="Linkage Group LG3"/>
</dbReference>